<dbReference type="AlphaFoldDB" id="A0A369XS01"/>
<gene>
    <name evidence="1" type="ORF">DVS81_02820</name>
</gene>
<dbReference type="EMBL" id="QPGA01000002">
    <property type="protein sequence ID" value="RDE52180.1"/>
    <property type="molecule type" value="Genomic_DNA"/>
</dbReference>
<comment type="caution">
    <text evidence="1">The sequence shown here is derived from an EMBL/GenBank/DDBJ whole genome shotgun (WGS) entry which is preliminary data.</text>
</comment>
<evidence type="ECO:0000313" key="2">
    <source>
        <dbReference type="Proteomes" id="UP000253831"/>
    </source>
</evidence>
<protein>
    <submittedName>
        <fullName evidence="1">Uncharacterized protein</fullName>
    </submittedName>
</protein>
<evidence type="ECO:0000313" key="1">
    <source>
        <dbReference type="EMBL" id="RDE52180.1"/>
    </source>
</evidence>
<reference evidence="1 2" key="1">
    <citation type="submission" date="2018-05" db="EMBL/GenBank/DDBJ databases">
        <title>Integrated omic analyses show evidence that a Ca. Accumulibacter phosphatis strain performs denitrification under micro-aerobic conditions.</title>
        <authorList>
            <person name="Camejo P.Y."/>
            <person name="Katherine M.D."/>
            <person name="Daniel N.R."/>
        </authorList>
    </citation>
    <scope>NUCLEOTIDE SEQUENCE [LARGE SCALE GENOMIC DNA]</scope>
    <source>
        <strain evidence="1">UW-LDO-IC</strain>
    </source>
</reference>
<accession>A0A369XS01</accession>
<name>A0A369XS01_9PROT</name>
<proteinExistence type="predicted"/>
<organism evidence="1 2">
    <name type="scientific">Candidatus Accumulibacter meliphilus</name>
    <dbReference type="NCBI Taxonomy" id="2211374"/>
    <lineage>
        <taxon>Bacteria</taxon>
        <taxon>Pseudomonadati</taxon>
        <taxon>Pseudomonadota</taxon>
        <taxon>Betaproteobacteria</taxon>
        <taxon>Candidatus Accumulibacter</taxon>
    </lineage>
</organism>
<sequence>MTMSDIIVALSPPMAYGFTELGLLVSALSYGHGTWRSYRFSDCNGFEVTCLDTPVPVFLEAAITVCRHDHHGNVKIPADILRPAQGCNRFPSWRNLIYMELPL</sequence>
<dbReference type="Proteomes" id="UP000253831">
    <property type="component" value="Unassembled WGS sequence"/>
</dbReference>